<accession>A0A514D2X1</accession>
<organism evidence="1">
    <name type="scientific">Leviviridae sp</name>
    <dbReference type="NCBI Taxonomy" id="2027243"/>
    <lineage>
        <taxon>Viruses</taxon>
        <taxon>Riboviria</taxon>
        <taxon>Orthornavirae</taxon>
        <taxon>Lenarviricota</taxon>
        <taxon>Leviviricetes</taxon>
        <taxon>Norzivirales</taxon>
        <taxon>Fiersviridae</taxon>
    </lineage>
</organism>
<gene>
    <name evidence="1" type="ORF">H1Bulk30112_000002</name>
</gene>
<protein>
    <submittedName>
        <fullName evidence="1">Uncharacterized protein</fullName>
    </submittedName>
</protein>
<name>A0A514D2X1_9VIRU</name>
<proteinExistence type="predicted"/>
<reference evidence="1" key="1">
    <citation type="submission" date="2019-05" db="EMBL/GenBank/DDBJ databases">
        <title>Metatranscriptomic reconstruction reveals RNA viruses with the potential to shape carbon cycling in soil.</title>
        <authorList>
            <person name="Starr E.P."/>
            <person name="Nuccio E."/>
            <person name="Pett-Ridge J."/>
            <person name="Banfield J.F."/>
            <person name="Firestone M.K."/>
        </authorList>
    </citation>
    <scope>NUCLEOTIDE SEQUENCE</scope>
    <source>
        <strain evidence="1">H1_Bulk_30_scaffold_112</strain>
    </source>
</reference>
<sequence>MNTLTIGSADDKPKSVTINTLGVVIRKLREGYADTQVTASLSPIADLKGSTPGAKYWLQLDIPQTIVLSGRKRRKVSSNTRVHIFMFLPVEG</sequence>
<evidence type="ECO:0000313" key="1">
    <source>
        <dbReference type="EMBL" id="QDH87971.1"/>
    </source>
</evidence>
<dbReference type="EMBL" id="MN033761">
    <property type="protein sequence ID" value="QDH87971.1"/>
    <property type="molecule type" value="Genomic_RNA"/>
</dbReference>